<dbReference type="Gene3D" id="1.10.10.60">
    <property type="entry name" value="Homeodomain-like"/>
    <property type="match status" value="1"/>
</dbReference>
<keyword evidence="2" id="KW-0963">Cytoplasm</keyword>
<dbReference type="FunFam" id="1.10.8.60:FF:000014">
    <property type="entry name" value="DNA-binding transcriptional regulator NtrC"/>
    <property type="match status" value="1"/>
</dbReference>
<dbReference type="HOGENOM" id="CLU_000445_0_6_0"/>
<dbReference type="EMBL" id="CAQJ01000092">
    <property type="protein sequence ID" value="CCQ91807.1"/>
    <property type="molecule type" value="Genomic_DNA"/>
</dbReference>
<dbReference type="Gene3D" id="3.40.50.2300">
    <property type="match status" value="1"/>
</dbReference>
<accession>M1Z1E7</accession>
<dbReference type="Pfam" id="PF25601">
    <property type="entry name" value="AAA_lid_14"/>
    <property type="match status" value="1"/>
</dbReference>
<dbReference type="PANTHER" id="PTHR32071:SF113">
    <property type="entry name" value="ALGINATE BIOSYNTHESIS TRANSCRIPTIONAL REGULATORY PROTEIN ALGB"/>
    <property type="match status" value="1"/>
</dbReference>
<feature type="domain" description="Response regulatory" evidence="13">
    <location>
        <begin position="3"/>
        <end position="117"/>
    </location>
</feature>
<evidence type="ECO:0000256" key="4">
    <source>
        <dbReference type="ARBA" id="ARBA00022741"/>
    </source>
</evidence>
<dbReference type="InterPro" id="IPR025943">
    <property type="entry name" value="Sigma_54_int_dom_ATP-bd_2"/>
</dbReference>
<dbReference type="FunFam" id="3.40.50.300:FF:000006">
    <property type="entry name" value="DNA-binding transcriptional regulator NtrC"/>
    <property type="match status" value="1"/>
</dbReference>
<dbReference type="InterPro" id="IPR003593">
    <property type="entry name" value="AAA+_ATPase"/>
</dbReference>
<keyword evidence="8" id="KW-0238">DNA-binding</keyword>
<name>M1Z1E7_NITG3</name>
<keyword evidence="3 11" id="KW-0597">Phosphoprotein</keyword>
<feature type="domain" description="Sigma-54 factor interaction" evidence="12">
    <location>
        <begin position="142"/>
        <end position="373"/>
    </location>
</feature>
<dbReference type="AlphaFoldDB" id="M1Z1E7"/>
<organism evidence="14 15">
    <name type="scientific">Nitrospina gracilis (strain 3/211)</name>
    <dbReference type="NCBI Taxonomy" id="1266370"/>
    <lineage>
        <taxon>Bacteria</taxon>
        <taxon>Pseudomonadati</taxon>
        <taxon>Nitrospinota/Tectimicrobiota group</taxon>
        <taxon>Nitrospinota</taxon>
        <taxon>Nitrospinia</taxon>
        <taxon>Nitrospinales</taxon>
        <taxon>Nitrospinaceae</taxon>
        <taxon>Nitrospina</taxon>
    </lineage>
</organism>
<keyword evidence="9" id="KW-0010">Activator</keyword>
<dbReference type="SUPFAM" id="SSF52172">
    <property type="entry name" value="CheY-like"/>
    <property type="match status" value="1"/>
</dbReference>
<dbReference type="GO" id="GO:0043565">
    <property type="term" value="F:sequence-specific DNA binding"/>
    <property type="evidence" value="ECO:0007669"/>
    <property type="project" value="InterPro"/>
</dbReference>
<dbReference type="Proteomes" id="UP000011704">
    <property type="component" value="Unassembled WGS sequence"/>
</dbReference>
<evidence type="ECO:0000256" key="5">
    <source>
        <dbReference type="ARBA" id="ARBA00022840"/>
    </source>
</evidence>
<dbReference type="Pfam" id="PF00158">
    <property type="entry name" value="Sigma54_activat"/>
    <property type="match status" value="1"/>
</dbReference>
<dbReference type="PROSITE" id="PS00675">
    <property type="entry name" value="SIGMA54_INTERACT_1"/>
    <property type="match status" value="1"/>
</dbReference>
<dbReference type="GO" id="GO:0005524">
    <property type="term" value="F:ATP binding"/>
    <property type="evidence" value="ECO:0007669"/>
    <property type="project" value="UniProtKB-KW"/>
</dbReference>
<dbReference type="CDD" id="cd00009">
    <property type="entry name" value="AAA"/>
    <property type="match status" value="1"/>
</dbReference>
<keyword evidence="15" id="KW-1185">Reference proteome</keyword>
<evidence type="ECO:0000256" key="10">
    <source>
        <dbReference type="ARBA" id="ARBA00023163"/>
    </source>
</evidence>
<dbReference type="Gene3D" id="1.10.8.60">
    <property type="match status" value="1"/>
</dbReference>
<dbReference type="InterPro" id="IPR001789">
    <property type="entry name" value="Sig_transdc_resp-reg_receiver"/>
</dbReference>
<dbReference type="PROSITE" id="PS00688">
    <property type="entry name" value="SIGMA54_INTERACT_3"/>
    <property type="match status" value="1"/>
</dbReference>
<dbReference type="PROSITE" id="PS00676">
    <property type="entry name" value="SIGMA54_INTERACT_2"/>
    <property type="match status" value="1"/>
</dbReference>
<reference evidence="14 15" key="1">
    <citation type="journal article" date="2013" name="Front. Microbiol.">
        <title>The genome of Nitrospina gracilis illuminates the metabolism and evolution of the major marine nitrite oxidizer.</title>
        <authorList>
            <person name="Luecker S."/>
            <person name="Nowka B."/>
            <person name="Rattei T."/>
            <person name="Spieck E."/>
            <person name="and Daims H."/>
        </authorList>
    </citation>
    <scope>NUCLEOTIDE SEQUENCE [LARGE SCALE GENOMIC DNA]</scope>
    <source>
        <strain evidence="14 15">3/211</strain>
    </source>
</reference>
<dbReference type="PRINTS" id="PR01590">
    <property type="entry name" value="HTHFIS"/>
</dbReference>
<dbReference type="SUPFAM" id="SSF46689">
    <property type="entry name" value="Homeodomain-like"/>
    <property type="match status" value="1"/>
</dbReference>
<evidence type="ECO:0000313" key="14">
    <source>
        <dbReference type="EMBL" id="CCQ91807.1"/>
    </source>
</evidence>
<keyword evidence="6" id="KW-0902">Two-component regulatory system</keyword>
<evidence type="ECO:0000256" key="8">
    <source>
        <dbReference type="ARBA" id="ARBA00023125"/>
    </source>
</evidence>
<dbReference type="InterPro" id="IPR002078">
    <property type="entry name" value="Sigma_54_int"/>
</dbReference>
<evidence type="ECO:0000259" key="12">
    <source>
        <dbReference type="PROSITE" id="PS50045"/>
    </source>
</evidence>
<dbReference type="Pfam" id="PF02954">
    <property type="entry name" value="HTH_8"/>
    <property type="match status" value="1"/>
</dbReference>
<evidence type="ECO:0000256" key="6">
    <source>
        <dbReference type="ARBA" id="ARBA00023012"/>
    </source>
</evidence>
<dbReference type="PANTHER" id="PTHR32071">
    <property type="entry name" value="TRANSCRIPTIONAL REGULATORY PROTEIN"/>
    <property type="match status" value="1"/>
</dbReference>
<comment type="subcellular location">
    <subcellularLocation>
        <location evidence="1">Cytoplasm</location>
    </subcellularLocation>
</comment>
<evidence type="ECO:0000256" key="9">
    <source>
        <dbReference type="ARBA" id="ARBA00023159"/>
    </source>
</evidence>
<dbReference type="SMART" id="SM00382">
    <property type="entry name" value="AAA"/>
    <property type="match status" value="1"/>
</dbReference>
<comment type="caution">
    <text evidence="14">The sequence shown here is derived from an EMBL/GenBank/DDBJ whole genome shotgun (WGS) entry which is preliminary data.</text>
</comment>
<evidence type="ECO:0000256" key="1">
    <source>
        <dbReference type="ARBA" id="ARBA00004496"/>
    </source>
</evidence>
<dbReference type="InterPro" id="IPR058031">
    <property type="entry name" value="AAA_lid_NorR"/>
</dbReference>
<dbReference type="SUPFAM" id="SSF52540">
    <property type="entry name" value="P-loop containing nucleoside triphosphate hydrolases"/>
    <property type="match status" value="1"/>
</dbReference>
<dbReference type="InterPro" id="IPR002197">
    <property type="entry name" value="HTH_Fis"/>
</dbReference>
<dbReference type="RefSeq" id="WP_005010973.1">
    <property type="nucleotide sequence ID" value="NZ_HG422173.1"/>
</dbReference>
<gene>
    <name evidence="14" type="primary">pilR</name>
    <name evidence="14" type="ORF">NITGR_830002</name>
</gene>
<keyword evidence="4" id="KW-0547">Nucleotide-binding</keyword>
<dbReference type="GO" id="GO:0000160">
    <property type="term" value="P:phosphorelay signal transduction system"/>
    <property type="evidence" value="ECO:0007669"/>
    <property type="project" value="UniProtKB-KW"/>
</dbReference>
<proteinExistence type="predicted"/>
<evidence type="ECO:0000256" key="11">
    <source>
        <dbReference type="PROSITE-ProRule" id="PRU00169"/>
    </source>
</evidence>
<evidence type="ECO:0000259" key="13">
    <source>
        <dbReference type="PROSITE" id="PS50110"/>
    </source>
</evidence>
<protein>
    <submittedName>
        <fullName evidence="14">Transcriptional regulatory protein pilR</fullName>
    </submittedName>
</protein>
<dbReference type="FunFam" id="3.40.50.2300:FF:000018">
    <property type="entry name" value="DNA-binding transcriptional regulator NtrC"/>
    <property type="match status" value="1"/>
</dbReference>
<dbReference type="Pfam" id="PF00072">
    <property type="entry name" value="Response_reg"/>
    <property type="match status" value="1"/>
</dbReference>
<dbReference type="InterPro" id="IPR009057">
    <property type="entry name" value="Homeodomain-like_sf"/>
</dbReference>
<evidence type="ECO:0000256" key="7">
    <source>
        <dbReference type="ARBA" id="ARBA00023015"/>
    </source>
</evidence>
<sequence length="466" mass="52408">MSKILIVENEKSMRDLLTIVLEKDGHEVETARNGEVAVDMIQDHQYDVVLTDINMPRANGIDVLDAVNHVLPGTPVIMMTAYASAETAVETMKKGAYDYLSKPFKIEELQLIIKNAAEKKRLADENTYLKSALKDKYQFANIIGKSEGMRQVFDYINKVANSNATVLIGGESGTGKELVAKALHFNSNRKNYPFISINCGAMPENLLESELFGHEKGAFTSADSTKIGLMEAANKGTFFLDEISEAPLSIQVKLLRVLQEKEFTRVGGTKPIKVDLRIIAASNRDLAQAVKDKEFREDLYYRLKVIHIQIPPLRQRKEDISLLVHHFITKYCEEYQGEKKLKSISPEAIKVLENYDWPGNVRELENVLERAVVLESQDTIQVDSLPEELMGAKTSVADNMVPSLTDEPIDLESTLDRIEKKMLLGALDKSDGMINKAAQLLNLSFRSMRYRVKKHNLKGKMDKDDG</sequence>
<dbReference type="PROSITE" id="PS50110">
    <property type="entry name" value="RESPONSE_REGULATORY"/>
    <property type="match status" value="1"/>
</dbReference>
<keyword evidence="10" id="KW-0804">Transcription</keyword>
<dbReference type="OrthoDB" id="9814761at2"/>
<dbReference type="SMART" id="SM00448">
    <property type="entry name" value="REC"/>
    <property type="match status" value="1"/>
</dbReference>
<dbReference type="InterPro" id="IPR027417">
    <property type="entry name" value="P-loop_NTPase"/>
</dbReference>
<dbReference type="InterPro" id="IPR011006">
    <property type="entry name" value="CheY-like_superfamily"/>
</dbReference>
<dbReference type="GO" id="GO:0006355">
    <property type="term" value="P:regulation of DNA-templated transcription"/>
    <property type="evidence" value="ECO:0007669"/>
    <property type="project" value="InterPro"/>
</dbReference>
<dbReference type="FunCoup" id="M1Z1E7">
    <property type="interactions" value="210"/>
</dbReference>
<dbReference type="PROSITE" id="PS50045">
    <property type="entry name" value="SIGMA54_INTERACT_4"/>
    <property type="match status" value="1"/>
</dbReference>
<dbReference type="InterPro" id="IPR025662">
    <property type="entry name" value="Sigma_54_int_dom_ATP-bd_1"/>
</dbReference>
<dbReference type="STRING" id="1266370.NITGR_830002"/>
<feature type="modified residue" description="4-aspartylphosphate" evidence="11">
    <location>
        <position position="52"/>
    </location>
</feature>
<dbReference type="GO" id="GO:0005737">
    <property type="term" value="C:cytoplasm"/>
    <property type="evidence" value="ECO:0007669"/>
    <property type="project" value="UniProtKB-SubCell"/>
</dbReference>
<evidence type="ECO:0000256" key="3">
    <source>
        <dbReference type="ARBA" id="ARBA00022553"/>
    </source>
</evidence>
<keyword evidence="5" id="KW-0067">ATP-binding</keyword>
<dbReference type="InterPro" id="IPR025944">
    <property type="entry name" value="Sigma_54_int_dom_CS"/>
</dbReference>
<dbReference type="Gene3D" id="3.40.50.300">
    <property type="entry name" value="P-loop containing nucleotide triphosphate hydrolases"/>
    <property type="match status" value="1"/>
</dbReference>
<keyword evidence="7" id="KW-0805">Transcription regulation</keyword>
<dbReference type="InParanoid" id="M1Z1E7"/>
<evidence type="ECO:0000313" key="15">
    <source>
        <dbReference type="Proteomes" id="UP000011704"/>
    </source>
</evidence>
<evidence type="ECO:0000256" key="2">
    <source>
        <dbReference type="ARBA" id="ARBA00022490"/>
    </source>
</evidence>